<evidence type="ECO:0000313" key="5">
    <source>
        <dbReference type="EMBL" id="ABH07899.1"/>
    </source>
</evidence>
<dbReference type="GO" id="GO:0015074">
    <property type="term" value="P:DNA integration"/>
    <property type="evidence" value="ECO:0007669"/>
    <property type="project" value="InterPro"/>
</dbReference>
<organism evidence="5">
    <name type="scientific">Solanum lycopersicum</name>
    <name type="common">Tomato</name>
    <name type="synonym">Lycopersicon esculentum</name>
    <dbReference type="NCBI Taxonomy" id="4081"/>
    <lineage>
        <taxon>Eukaryota</taxon>
        <taxon>Viridiplantae</taxon>
        <taxon>Streptophyta</taxon>
        <taxon>Embryophyta</taxon>
        <taxon>Tracheophyta</taxon>
        <taxon>Spermatophyta</taxon>
        <taxon>Magnoliopsida</taxon>
        <taxon>eudicotyledons</taxon>
        <taxon>Gunneridae</taxon>
        <taxon>Pentapetalae</taxon>
        <taxon>asterids</taxon>
        <taxon>lamiids</taxon>
        <taxon>Solanales</taxon>
        <taxon>Solanaceae</taxon>
        <taxon>Solanoideae</taxon>
        <taxon>Solaneae</taxon>
        <taxon>Solanum</taxon>
        <taxon>Solanum subgen. Lycopersicon</taxon>
    </lineage>
</organism>
<dbReference type="InterPro" id="IPR001584">
    <property type="entry name" value="Integrase_cat-core"/>
</dbReference>
<keyword evidence="1" id="KW-0479">Metal-binding</keyword>
<dbReference type="Pfam" id="PF13976">
    <property type="entry name" value="gag_pre-integrs"/>
    <property type="match status" value="1"/>
</dbReference>
<dbReference type="Pfam" id="PF00665">
    <property type="entry name" value="rve"/>
    <property type="match status" value="1"/>
</dbReference>
<proteinExistence type="predicted"/>
<dbReference type="CDD" id="cd09272">
    <property type="entry name" value="RNase_HI_RT_Ty1"/>
    <property type="match status" value="1"/>
</dbReference>
<dbReference type="SUPFAM" id="SSF53098">
    <property type="entry name" value="Ribonuclease H-like"/>
    <property type="match status" value="1"/>
</dbReference>
<dbReference type="InterPro" id="IPR036397">
    <property type="entry name" value="RNaseH_sf"/>
</dbReference>
<evidence type="ECO:0000259" key="4">
    <source>
        <dbReference type="PROSITE" id="PS50994"/>
    </source>
</evidence>
<dbReference type="InterPro" id="IPR025724">
    <property type="entry name" value="GAG-pre-integrase_dom"/>
</dbReference>
<dbReference type="SUPFAM" id="SSF56672">
    <property type="entry name" value="DNA/RNA polymerases"/>
    <property type="match status" value="1"/>
</dbReference>
<feature type="domain" description="Integrase catalytic" evidence="4">
    <location>
        <begin position="544"/>
        <end position="719"/>
    </location>
</feature>
<dbReference type="GO" id="GO:0016787">
    <property type="term" value="F:hydrolase activity"/>
    <property type="evidence" value="ECO:0007669"/>
    <property type="project" value="UniProtKB-KW"/>
</dbReference>
<evidence type="ECO:0000256" key="3">
    <source>
        <dbReference type="SAM" id="MobiDB-lite"/>
    </source>
</evidence>
<dbReference type="InterPro" id="IPR039537">
    <property type="entry name" value="Retrotran_Ty1/copia-like"/>
</dbReference>
<reference evidence="5" key="1">
    <citation type="journal article" date="2006" name="Nat. Genet.">
        <title>A naturally occurring epigenetic mutation in a gene encoding an SBP-box transcription factor inhibits tomato fruit ripening.</title>
        <authorList>
            <person name="Manning K."/>
            <person name="Tor M."/>
            <person name="Poole M."/>
            <person name="Hong Y."/>
            <person name="Thompson A.J."/>
            <person name="King G.J."/>
            <person name="Giovannoni J.J."/>
            <person name="Seymour G.B."/>
        </authorList>
    </citation>
    <scope>NUCLEOTIDE SEQUENCE</scope>
</reference>
<dbReference type="PROSITE" id="PS50994">
    <property type="entry name" value="INTEGRASE"/>
    <property type="match status" value="1"/>
</dbReference>
<dbReference type="PANTHER" id="PTHR42648">
    <property type="entry name" value="TRANSPOSASE, PUTATIVE-RELATED"/>
    <property type="match status" value="1"/>
</dbReference>
<dbReference type="Pfam" id="PF14244">
    <property type="entry name" value="Retrotran_gag_3"/>
    <property type="match status" value="1"/>
</dbReference>
<name>Q0PY40_SOLLC</name>
<dbReference type="PANTHER" id="PTHR42648:SF31">
    <property type="entry name" value="RNA-DIRECTED DNA POLYMERASE"/>
    <property type="match status" value="1"/>
</dbReference>
<sequence>MVGLKIDQNDPLFIGNSDSSSAVLIPIKLVGSEKYGIWSRAMRIALLGRRKYGFVTGACTRALYKDELHEQWETCNAIVLSWLMNTVSEELLSGIVYATNSCSVWNDLKERFDKVNRVRIYQLHRDITTLSQGTDSVSHYFSKLKTLWNEYDVIVPSPCSTCSQSKEYNDHLEQMRLIQFLSGLNESYDQARRQILLKGTTPSMNQAYAMIIEDEIQHSSCMDNAVEKPSSMVMSVNRNQGAEKEHYKGKKCDYCHFLGHTKDNCYKLIGYPSDWKQRKKPGYGNGNGNMRNGTGTSQFNGYGGQSSGNNGGYGRGYQAANNISNDQYDHPSAASSNQMENNNMQKVPKGQTFTEKEYKQIMEMLNRDVQETKQVNMAGITTCLMTNPAIQDWIVDSGATHHIIANKQLLTTRHELTKSQMNQVHLPTGDKVTVSHIGETPIFDNEVARSVLHDLCSGRVKGIGREEGGLYSFKANFSSKQKEEIKCAQEIVDAGVVRQDTEIWHRRLGHPSQQILKLLKIDSSSKGDGIPAHCPVCPLAKQTRLTFPVSTTRTSMMFDVVHMDLWGPYKTPTLNRKHYFLTIVDDYSRFVWVHLLQLKSETIVAIKNFFSMINTQFNSHVKVVRSDNGTEFLNSQCKDLFNHLGILHQSSCPHTPQQNGVVERKHRHILNIARAIRFQAHLPIRFWGYCIRAAVYLMNRLPSSANSNKSAYELLYCKQPSLFHLKVIGCLCYATTVPKGDKFSARASAAILLGYSELQKGYVLLDIHSTKVHVNRDVVFHEEIFPFAKERSQLDPLGDVHGSPLEKAENQTIEAEIDNSVHAETSMVHEDSQGNETESYSENQMSRPSTTEEVSENTHAIPSHVDSYVRRSSRNIKEPMWMKDYTITKGHSSTKHPMASYLNYEKLKPECRSFLSKLSEYTEPKNFKQASQDERWIQAMKQEIKALEENNTWQVVELPEGMHAVGSKWIYKVKYKANGEIERFKARLVAKGYSQQEGLDYHDTFSPVAKMVTVRCVIALAVSKGWTLYQMDVYNAFLQGVLGEEVYMKMPEGFAKPGENKVCKLLKSLYGLKQASRQWNLKLTKVLQATGFSQSAHDYSLFTLKRGEDIVIVLVYVDDLLITGSNMQLIAEVKACLHKQFKLKDLGELKFFLGIEVLRSSGGIILNQRKYILELIAEAGLTGAKPATAPMESNLRLTSVEHDQANGYNKDDVLHDITSYQRLIGKLIYVTITRPDISYAVQTLSQFMQSPKKSHIEAATRVIRYLKGSVGQGVWLHSEPTNIITCWCDSDWAACPNTRRSITGYVIKFGESSAEAEYRSMASAVSEITWLLGLFKELGVNVQLPITIFSDSKSAIQLAANPVLYERTKHIEIDCHFIRDKIKAGEVNTAYVHTQQQLADILTKGLSQVQHVHLLGKLGVINVMHSVA</sequence>
<feature type="compositionally biased region" description="Polar residues" evidence="3">
    <location>
        <begin position="834"/>
        <end position="860"/>
    </location>
</feature>
<dbReference type="Pfam" id="PF25597">
    <property type="entry name" value="SH3_retrovirus"/>
    <property type="match status" value="1"/>
</dbReference>
<evidence type="ECO:0000256" key="1">
    <source>
        <dbReference type="ARBA" id="ARBA00022723"/>
    </source>
</evidence>
<dbReference type="InterPro" id="IPR029472">
    <property type="entry name" value="Copia-like_N"/>
</dbReference>
<dbReference type="InterPro" id="IPR013103">
    <property type="entry name" value="RVT_2"/>
</dbReference>
<evidence type="ECO:0000256" key="2">
    <source>
        <dbReference type="ARBA" id="ARBA00022801"/>
    </source>
</evidence>
<dbReference type="Pfam" id="PF03732">
    <property type="entry name" value="Retrotrans_gag"/>
    <property type="match status" value="1"/>
</dbReference>
<dbReference type="InterPro" id="IPR005162">
    <property type="entry name" value="Retrotrans_gag_dom"/>
</dbReference>
<dbReference type="InterPro" id="IPR057670">
    <property type="entry name" value="SH3_retrovirus"/>
</dbReference>
<dbReference type="EMBL" id="DQ672601">
    <property type="protein sequence ID" value="ABH07899.1"/>
    <property type="molecule type" value="Genomic_DNA"/>
</dbReference>
<dbReference type="Pfam" id="PF07727">
    <property type="entry name" value="RVT_2"/>
    <property type="match status" value="1"/>
</dbReference>
<dbReference type="GO" id="GO:0003676">
    <property type="term" value="F:nucleic acid binding"/>
    <property type="evidence" value="ECO:0007669"/>
    <property type="project" value="InterPro"/>
</dbReference>
<accession>Q0PY40</accession>
<dbReference type="InterPro" id="IPR043502">
    <property type="entry name" value="DNA/RNA_pol_sf"/>
</dbReference>
<dbReference type="InterPro" id="IPR012337">
    <property type="entry name" value="RNaseH-like_sf"/>
</dbReference>
<protein>
    <submittedName>
        <fullName evidence="5">Putative polyprotein</fullName>
    </submittedName>
</protein>
<feature type="region of interest" description="Disordered" evidence="3">
    <location>
        <begin position="826"/>
        <end position="864"/>
    </location>
</feature>
<keyword evidence="2" id="KW-0378">Hydrolase</keyword>
<dbReference type="Gene3D" id="3.30.420.10">
    <property type="entry name" value="Ribonuclease H-like superfamily/Ribonuclease H"/>
    <property type="match status" value="1"/>
</dbReference>
<dbReference type="GO" id="GO:0046872">
    <property type="term" value="F:metal ion binding"/>
    <property type="evidence" value="ECO:0007669"/>
    <property type="project" value="UniProtKB-KW"/>
</dbReference>